<evidence type="ECO:0000313" key="1">
    <source>
        <dbReference type="EMBL" id="MCA0133729.1"/>
    </source>
</evidence>
<reference evidence="2" key="1">
    <citation type="submission" date="2023-07" db="EMBL/GenBank/DDBJ databases">
        <authorList>
            <person name="Yue Y."/>
        </authorList>
    </citation>
    <scope>NUCLEOTIDE SEQUENCE [LARGE SCALE GENOMIC DNA]</scope>
    <source>
        <strain evidence="2">D23</strain>
    </source>
</reference>
<name>A0ABS7XUN1_9FLAO</name>
<organism evidence="1 2">
    <name type="scientific">Winogradskyella alexanderae</name>
    <dbReference type="NCBI Taxonomy" id="2877123"/>
    <lineage>
        <taxon>Bacteria</taxon>
        <taxon>Pseudomonadati</taxon>
        <taxon>Bacteroidota</taxon>
        <taxon>Flavobacteriia</taxon>
        <taxon>Flavobacteriales</taxon>
        <taxon>Flavobacteriaceae</taxon>
        <taxon>Winogradskyella</taxon>
    </lineage>
</organism>
<protein>
    <submittedName>
        <fullName evidence="1">Lacal_2735 family protein</fullName>
    </submittedName>
</protein>
<keyword evidence="2" id="KW-1185">Reference proteome</keyword>
<sequence>MDNLKNPLQLKKVLYLQYINLIEEAYNLNQADHAQSDIASFEADKILEQINALEFTSETRLA</sequence>
<gene>
    <name evidence="1" type="ORF">LBU54_14120</name>
</gene>
<evidence type="ECO:0000313" key="2">
    <source>
        <dbReference type="Proteomes" id="UP001198901"/>
    </source>
</evidence>
<proteinExistence type="predicted"/>
<accession>A0ABS7XUN1</accession>
<dbReference type="InterPro" id="IPR045493">
    <property type="entry name" value="DUF6435"/>
</dbReference>
<dbReference type="NCBIfam" id="NF033487">
    <property type="entry name" value="Lacal_2735_fam"/>
    <property type="match status" value="1"/>
</dbReference>
<dbReference type="RefSeq" id="WP_224531360.1">
    <property type="nucleotide sequence ID" value="NZ_JAIUJR010000011.1"/>
</dbReference>
<comment type="caution">
    <text evidence="1">The sequence shown here is derived from an EMBL/GenBank/DDBJ whole genome shotgun (WGS) entry which is preliminary data.</text>
</comment>
<dbReference type="Proteomes" id="UP001198901">
    <property type="component" value="Unassembled WGS sequence"/>
</dbReference>
<dbReference type="EMBL" id="JAIUJR010000011">
    <property type="protein sequence ID" value="MCA0133729.1"/>
    <property type="molecule type" value="Genomic_DNA"/>
</dbReference>